<dbReference type="InterPro" id="IPR029030">
    <property type="entry name" value="Caspase-like_dom_sf"/>
</dbReference>
<dbReference type="RefSeq" id="WP_220660379.1">
    <property type="nucleotide sequence ID" value="NZ_CP069370.1"/>
</dbReference>
<dbReference type="PANTHER" id="PTHR48104">
    <property type="entry name" value="METACASPASE-4"/>
    <property type="match status" value="1"/>
</dbReference>
<accession>A0A8G1EBH9</accession>
<dbReference type="EMBL" id="CP069370">
    <property type="protein sequence ID" value="QYZ68156.1"/>
    <property type="molecule type" value="Genomic_DNA"/>
</dbReference>
<gene>
    <name evidence="3" type="ORF">JO391_10110</name>
</gene>
<evidence type="ECO:0000259" key="2">
    <source>
        <dbReference type="Pfam" id="PF00656"/>
    </source>
</evidence>
<feature type="domain" description="Peptidase C14 caspase" evidence="2">
    <location>
        <begin position="28"/>
        <end position="285"/>
    </location>
</feature>
<feature type="chain" id="PRO_5034270280" evidence="1">
    <location>
        <begin position="26"/>
        <end position="650"/>
    </location>
</feature>
<protein>
    <submittedName>
        <fullName evidence="3">Caspase family protein</fullName>
    </submittedName>
</protein>
<dbReference type="GO" id="GO:0006508">
    <property type="term" value="P:proteolysis"/>
    <property type="evidence" value="ECO:0007669"/>
    <property type="project" value="InterPro"/>
</dbReference>
<dbReference type="KEGG" id="nsm:JO391_10110"/>
<organism evidence="3 4">
    <name type="scientific">Neotabrizicola shimadae</name>
    <dbReference type="NCBI Taxonomy" id="2807096"/>
    <lineage>
        <taxon>Bacteria</taxon>
        <taxon>Pseudomonadati</taxon>
        <taxon>Pseudomonadota</taxon>
        <taxon>Alphaproteobacteria</taxon>
        <taxon>Rhodobacterales</taxon>
        <taxon>Paracoccaceae</taxon>
        <taxon>Neotabrizicola</taxon>
    </lineage>
</organism>
<evidence type="ECO:0000313" key="4">
    <source>
        <dbReference type="Proteomes" id="UP000826300"/>
    </source>
</evidence>
<evidence type="ECO:0000313" key="3">
    <source>
        <dbReference type="EMBL" id="QYZ68156.1"/>
    </source>
</evidence>
<dbReference type="InterPro" id="IPR011600">
    <property type="entry name" value="Pept_C14_caspase"/>
</dbReference>
<evidence type="ECO:0000256" key="1">
    <source>
        <dbReference type="SAM" id="SignalP"/>
    </source>
</evidence>
<dbReference type="Gene3D" id="3.40.50.1460">
    <property type="match status" value="1"/>
</dbReference>
<dbReference type="SUPFAM" id="SSF52129">
    <property type="entry name" value="Caspase-like"/>
    <property type="match status" value="1"/>
</dbReference>
<name>A0A8G1EBH9_9RHOB</name>
<sequence length="650" mass="65158">MGHRASWRIGLGAALAGLTAGAAQAATLAVLVAAGDYRDLDADLKGPPNDVRLMAGVLAARGVAGADMLALTDAPEGLPEGAAVGVPDLAGIRAALADVAARAVAGDTVVFYFSGHGTQAPDGNGDEGGGADEVLLPVDALGWDGTGLRNVLVDDELGAWAQTLLARGVKVVGLIDACHSDTGFRAMTGAVARGLPPTALGVPEDAAGMGEPVNGEGLSGEFAFLYSSQADQRSFEFPLGEGQEWHGAFTAALAGVLGEPGNPSWGQVLAAASDRMARGEAAQLPDGEGPLLSAPVFGSGRVEARWRVEGAKLEAGLLQGLGEGDRVAFFAEAAGGEPLGEALVVKPAAGSARLDPAPPQGTAWAELVAAAPPPPLRLAAPVQADGLDYAAWLAALPAPAAGKADLVPVLVAGGLALAGPDGALDPAGPGSTPRVVPEEGEAETLALQRALDAAGHALRLKAALIGAAGRSLTGGPALEVAVEVKPGSRDGAGCGAPGQGVAADPAKGVAPCDQMWLTVTNRSGQPQDLTALYFAADFSVTPVWPRSGLSNRLAPGEAARIGLLIDPASPPALEDLLLVAVPASEDGPRTDLSVLASPQMTRSTAGADDGLSLWIDVQLTEDDAVARGFAARPPAFTLIRQPVRIRAGTE</sequence>
<dbReference type="Proteomes" id="UP000826300">
    <property type="component" value="Chromosome"/>
</dbReference>
<keyword evidence="4" id="KW-1185">Reference proteome</keyword>
<dbReference type="Pfam" id="PF00656">
    <property type="entry name" value="Peptidase_C14"/>
    <property type="match status" value="1"/>
</dbReference>
<proteinExistence type="predicted"/>
<feature type="signal peptide" evidence="1">
    <location>
        <begin position="1"/>
        <end position="25"/>
    </location>
</feature>
<dbReference type="GO" id="GO:0004197">
    <property type="term" value="F:cysteine-type endopeptidase activity"/>
    <property type="evidence" value="ECO:0007669"/>
    <property type="project" value="InterPro"/>
</dbReference>
<keyword evidence="1" id="KW-0732">Signal</keyword>
<dbReference type="GO" id="GO:0005737">
    <property type="term" value="C:cytoplasm"/>
    <property type="evidence" value="ECO:0007669"/>
    <property type="project" value="TreeGrafter"/>
</dbReference>
<reference evidence="3" key="1">
    <citation type="submission" date="2021-02" db="EMBL/GenBank/DDBJ databases">
        <title>Rhodobacter shimadae sp. nov., an aerobic anoxygenic phototrophic bacterium isolated from a hot spring.</title>
        <authorList>
            <person name="Muramatsu S."/>
            <person name="Haruta S."/>
            <person name="Hirose S."/>
            <person name="Hanada S."/>
        </authorList>
    </citation>
    <scope>NUCLEOTIDE SEQUENCE</scope>
    <source>
        <strain evidence="3">N10</strain>
    </source>
</reference>
<dbReference type="PANTHER" id="PTHR48104:SF30">
    <property type="entry name" value="METACASPASE-1"/>
    <property type="match status" value="1"/>
</dbReference>
<dbReference type="InterPro" id="IPR050452">
    <property type="entry name" value="Metacaspase"/>
</dbReference>
<dbReference type="AlphaFoldDB" id="A0A8G1EBH9"/>